<keyword evidence="5" id="KW-0812">Transmembrane</keyword>
<organism evidence="7 8">
    <name type="scientific">Acanthaster planci</name>
    <name type="common">Crown-of-thorns starfish</name>
    <dbReference type="NCBI Taxonomy" id="133434"/>
    <lineage>
        <taxon>Eukaryota</taxon>
        <taxon>Metazoa</taxon>
        <taxon>Echinodermata</taxon>
        <taxon>Eleutherozoa</taxon>
        <taxon>Asterozoa</taxon>
        <taxon>Asteroidea</taxon>
        <taxon>Valvatacea</taxon>
        <taxon>Valvatida</taxon>
        <taxon>Acanthasteridae</taxon>
        <taxon>Acanthaster</taxon>
    </lineage>
</organism>
<evidence type="ECO:0000313" key="8">
    <source>
        <dbReference type="RefSeq" id="XP_022108632.1"/>
    </source>
</evidence>
<dbReference type="InterPro" id="IPR011009">
    <property type="entry name" value="Kinase-like_dom_sf"/>
</dbReference>
<dbReference type="Gene3D" id="1.10.510.10">
    <property type="entry name" value="Transferase(Phosphotransferase) domain 1"/>
    <property type="match status" value="1"/>
</dbReference>
<dbReference type="RefSeq" id="XP_022108632.1">
    <property type="nucleotide sequence ID" value="XM_022252940.1"/>
</dbReference>
<dbReference type="PROSITE" id="PS00107">
    <property type="entry name" value="PROTEIN_KINASE_ATP"/>
    <property type="match status" value="1"/>
</dbReference>
<dbReference type="InterPro" id="IPR050122">
    <property type="entry name" value="RTK"/>
</dbReference>
<comment type="subcellular location">
    <subcellularLocation>
        <location evidence="1">Membrane</location>
        <topology evidence="1">Single-pass membrane protein</topology>
    </subcellularLocation>
</comment>
<dbReference type="Pfam" id="PF07714">
    <property type="entry name" value="PK_Tyr_Ser-Thr"/>
    <property type="match status" value="1"/>
</dbReference>
<dbReference type="GO" id="GO:0005524">
    <property type="term" value="F:ATP binding"/>
    <property type="evidence" value="ECO:0007669"/>
    <property type="project" value="UniProtKB-UniRule"/>
</dbReference>
<keyword evidence="5" id="KW-1133">Transmembrane helix</keyword>
<dbReference type="SMART" id="SM00219">
    <property type="entry name" value="TyrKc"/>
    <property type="match status" value="1"/>
</dbReference>
<dbReference type="GO" id="GO:0007169">
    <property type="term" value="P:cell surface receptor protein tyrosine kinase signaling pathway"/>
    <property type="evidence" value="ECO:0007669"/>
    <property type="project" value="TreeGrafter"/>
</dbReference>
<dbReference type="PRINTS" id="PR00109">
    <property type="entry name" value="TYRKINASE"/>
</dbReference>
<keyword evidence="5" id="KW-0472">Membrane</keyword>
<accession>A0A8B7ZU72</accession>
<dbReference type="PANTHER" id="PTHR24416">
    <property type="entry name" value="TYROSINE-PROTEIN KINASE RECEPTOR"/>
    <property type="match status" value="1"/>
</dbReference>
<dbReference type="CDD" id="cd00192">
    <property type="entry name" value="PTKc"/>
    <property type="match status" value="1"/>
</dbReference>
<keyword evidence="7" id="KW-1185">Reference proteome</keyword>
<dbReference type="PANTHER" id="PTHR24416:SF621">
    <property type="entry name" value="TYROSINE KINASE RECEPTOR CAD96CA"/>
    <property type="match status" value="1"/>
</dbReference>
<name>A0A8B7ZU72_ACAPL</name>
<dbReference type="PROSITE" id="PS00109">
    <property type="entry name" value="PROTEIN_KINASE_TYR"/>
    <property type="match status" value="1"/>
</dbReference>
<dbReference type="GO" id="GO:0043235">
    <property type="term" value="C:receptor complex"/>
    <property type="evidence" value="ECO:0007669"/>
    <property type="project" value="TreeGrafter"/>
</dbReference>
<dbReference type="InterPro" id="IPR008266">
    <property type="entry name" value="Tyr_kinase_AS"/>
</dbReference>
<dbReference type="KEGG" id="aplc:110988943"/>
<dbReference type="AlphaFoldDB" id="A0A8B7ZU72"/>
<dbReference type="PROSITE" id="PS50011">
    <property type="entry name" value="PROTEIN_KINASE_DOM"/>
    <property type="match status" value="1"/>
</dbReference>
<evidence type="ECO:0000256" key="2">
    <source>
        <dbReference type="ARBA" id="ARBA00051243"/>
    </source>
</evidence>
<protein>
    <submittedName>
        <fullName evidence="8">Tyrosine kinase receptor Cad96Ca-like</fullName>
    </submittedName>
</protein>
<evidence type="ECO:0000259" key="6">
    <source>
        <dbReference type="PROSITE" id="PS50011"/>
    </source>
</evidence>
<dbReference type="GO" id="GO:0004714">
    <property type="term" value="F:transmembrane receptor protein tyrosine kinase activity"/>
    <property type="evidence" value="ECO:0007669"/>
    <property type="project" value="UniProtKB-EC"/>
</dbReference>
<dbReference type="FunFam" id="1.10.510.10:FF:000462">
    <property type="entry name" value="Receptor tyrosine kinase"/>
    <property type="match status" value="1"/>
</dbReference>
<dbReference type="SUPFAM" id="SSF56112">
    <property type="entry name" value="Protein kinase-like (PK-like)"/>
    <property type="match status" value="1"/>
</dbReference>
<evidence type="ECO:0000256" key="5">
    <source>
        <dbReference type="SAM" id="Phobius"/>
    </source>
</evidence>
<feature type="domain" description="Protein kinase" evidence="6">
    <location>
        <begin position="191"/>
        <end position="468"/>
    </location>
</feature>
<evidence type="ECO:0000313" key="7">
    <source>
        <dbReference type="Proteomes" id="UP000694845"/>
    </source>
</evidence>
<evidence type="ECO:0000256" key="4">
    <source>
        <dbReference type="SAM" id="MobiDB-lite"/>
    </source>
</evidence>
<sequence length="497" mass="56440">MVTEIPSTEKSSNVNIGGIAGGAILCFGILVLLFVLEIFLRRRTLKKRAEEKLEAAKKSLNCGYEIPRKTLEETSYNIIEETTFSHSNKEQESSINSDTSEWEDDFQLDDQSTGSKDDDNLPPKQNHSDGPSVYQDISEFRKLPSNGPELALPTLRESCLEQNIYQSISERETPQYGNVAHPDKAFPRGNLKIIKELGRGTFSRVLLADADGIVDGAKVTLVAVKTVHGEATEADKAAMLKELNVMKTLPDHPNIIQLLGYCTDQDPPYIILEFLAKGNLKDFLHYSRSQCGLMYGNLRGLSKSLSPKHFLKFAKDVADGMEFIASQQCIHRDLAARNVLVADDLTCKVADFGLARDIMNTRLYERRSACQLPLRWMALETIIDDVYTTESDVWSFGVLLWEIVTFGARPYPNMHHTTMIAELQKGYRMPKPLHCTTKLYRMMLKCWRMGPERRPTFTQISDKLKKLLRERKECISMRDFVEHIYEVTVPHGDHEKV</sequence>
<feature type="transmembrane region" description="Helical" evidence="5">
    <location>
        <begin position="16"/>
        <end position="40"/>
    </location>
</feature>
<dbReference type="Proteomes" id="UP000694845">
    <property type="component" value="Unplaced"/>
</dbReference>
<feature type="region of interest" description="Disordered" evidence="4">
    <location>
        <begin position="82"/>
        <end position="133"/>
    </location>
</feature>
<keyword evidence="3" id="KW-0547">Nucleotide-binding</keyword>
<dbReference type="OrthoDB" id="10261027at2759"/>
<dbReference type="InterPro" id="IPR020635">
    <property type="entry name" value="Tyr_kinase_cat_dom"/>
</dbReference>
<proteinExistence type="predicted"/>
<reference evidence="8" key="1">
    <citation type="submission" date="2025-08" db="UniProtKB">
        <authorList>
            <consortium name="RefSeq"/>
        </authorList>
    </citation>
    <scope>IDENTIFICATION</scope>
</reference>
<dbReference type="Gene3D" id="3.30.200.20">
    <property type="entry name" value="Phosphorylase Kinase, domain 1"/>
    <property type="match status" value="1"/>
</dbReference>
<feature type="binding site" evidence="3">
    <location>
        <position position="225"/>
    </location>
    <ligand>
        <name>ATP</name>
        <dbReference type="ChEBI" id="CHEBI:30616"/>
    </ligand>
</feature>
<evidence type="ECO:0000256" key="1">
    <source>
        <dbReference type="ARBA" id="ARBA00004167"/>
    </source>
</evidence>
<dbReference type="InterPro" id="IPR001245">
    <property type="entry name" value="Ser-Thr/Tyr_kinase_cat_dom"/>
</dbReference>
<evidence type="ECO:0000256" key="3">
    <source>
        <dbReference type="PROSITE-ProRule" id="PRU10141"/>
    </source>
</evidence>
<gene>
    <name evidence="8" type="primary">LOC110988943</name>
</gene>
<dbReference type="InterPro" id="IPR017441">
    <property type="entry name" value="Protein_kinase_ATP_BS"/>
</dbReference>
<dbReference type="GeneID" id="110988943"/>
<comment type="catalytic activity">
    <reaction evidence="2">
        <text>L-tyrosyl-[protein] + ATP = O-phospho-L-tyrosyl-[protein] + ADP + H(+)</text>
        <dbReference type="Rhea" id="RHEA:10596"/>
        <dbReference type="Rhea" id="RHEA-COMP:10136"/>
        <dbReference type="Rhea" id="RHEA-COMP:20101"/>
        <dbReference type="ChEBI" id="CHEBI:15378"/>
        <dbReference type="ChEBI" id="CHEBI:30616"/>
        <dbReference type="ChEBI" id="CHEBI:46858"/>
        <dbReference type="ChEBI" id="CHEBI:61978"/>
        <dbReference type="ChEBI" id="CHEBI:456216"/>
        <dbReference type="EC" id="2.7.10.1"/>
    </reaction>
</comment>
<dbReference type="InterPro" id="IPR000719">
    <property type="entry name" value="Prot_kinase_dom"/>
</dbReference>
<dbReference type="OMA" id="YERRSAC"/>
<keyword evidence="3" id="KW-0067">ATP-binding</keyword>
<dbReference type="GO" id="GO:0005886">
    <property type="term" value="C:plasma membrane"/>
    <property type="evidence" value="ECO:0007669"/>
    <property type="project" value="TreeGrafter"/>
</dbReference>